<dbReference type="PANTHER" id="PTHR15371:SF0">
    <property type="entry name" value="SD19278P"/>
    <property type="match status" value="1"/>
</dbReference>
<dbReference type="GO" id="GO:0008320">
    <property type="term" value="F:protein transmembrane transporter activity"/>
    <property type="evidence" value="ECO:0007669"/>
    <property type="project" value="TreeGrafter"/>
</dbReference>
<protein>
    <submittedName>
        <fullName evidence="6">Mitochondrial import inner membrane translocase subunit Tim23-like</fullName>
    </submittedName>
</protein>
<gene>
    <name evidence="6" type="ORF">BIW11_08398</name>
</gene>
<evidence type="ECO:0000313" key="6">
    <source>
        <dbReference type="EMBL" id="OQR75466.1"/>
    </source>
</evidence>
<dbReference type="Pfam" id="PF02466">
    <property type="entry name" value="Tim17"/>
    <property type="match status" value="1"/>
</dbReference>
<dbReference type="PANTHER" id="PTHR15371">
    <property type="entry name" value="TIM23"/>
    <property type="match status" value="1"/>
</dbReference>
<evidence type="ECO:0000256" key="4">
    <source>
        <dbReference type="ARBA" id="ARBA00023136"/>
    </source>
</evidence>
<keyword evidence="7" id="KW-1185">Reference proteome</keyword>
<dbReference type="GO" id="GO:0005744">
    <property type="term" value="C:TIM23 mitochondrial import inner membrane translocase complex"/>
    <property type="evidence" value="ECO:0007669"/>
    <property type="project" value="TreeGrafter"/>
</dbReference>
<dbReference type="AlphaFoldDB" id="A0A1V9XPQ5"/>
<feature type="region of interest" description="Disordered" evidence="5">
    <location>
        <begin position="1"/>
        <end position="20"/>
    </location>
</feature>
<dbReference type="FunCoup" id="A0A1V9XPQ5">
    <property type="interactions" value="594"/>
</dbReference>
<reference evidence="6 7" key="1">
    <citation type="journal article" date="2017" name="Gigascience">
        <title>Draft genome of the honey bee ectoparasitic mite, Tropilaelaps mercedesae, is shaped by the parasitic life history.</title>
        <authorList>
            <person name="Dong X."/>
            <person name="Armstrong S.D."/>
            <person name="Xia D."/>
            <person name="Makepeace B.L."/>
            <person name="Darby A.C."/>
            <person name="Kadowaki T."/>
        </authorList>
    </citation>
    <scope>NUCLEOTIDE SEQUENCE [LARGE SCALE GENOMIC DNA]</scope>
    <source>
        <strain evidence="6">Wuxi-XJTLU</strain>
    </source>
</reference>
<keyword evidence="3" id="KW-1133">Transmembrane helix</keyword>
<dbReference type="EMBL" id="MNPL01006330">
    <property type="protein sequence ID" value="OQR75466.1"/>
    <property type="molecule type" value="Genomic_DNA"/>
</dbReference>
<sequence>MDRQFPQDQPTTMESTFPQPGSPLYSPYLNFDPSYLNTAGPEYIFPEGAGHKRGRFELAFSQIGSCLLLGSSLGCARGFAQGLRETNNLTGAVRRSQLINYTIKGGSGVAYRVGTIAVMYSAFGVLLSKARDADDEFNTVLSGGLTGLLYKSTAGLKRCGMGGVIGLGIGALYAAATGETVRKLL</sequence>
<dbReference type="Proteomes" id="UP000192247">
    <property type="component" value="Unassembled WGS sequence"/>
</dbReference>
<feature type="compositionally biased region" description="Polar residues" evidence="5">
    <location>
        <begin position="1"/>
        <end position="19"/>
    </location>
</feature>
<evidence type="ECO:0000256" key="3">
    <source>
        <dbReference type="ARBA" id="ARBA00022989"/>
    </source>
</evidence>
<dbReference type="OrthoDB" id="159299at2759"/>
<proteinExistence type="predicted"/>
<evidence type="ECO:0000313" key="7">
    <source>
        <dbReference type="Proteomes" id="UP000192247"/>
    </source>
</evidence>
<keyword evidence="4" id="KW-0472">Membrane</keyword>
<accession>A0A1V9XPQ5</accession>
<evidence type="ECO:0000256" key="2">
    <source>
        <dbReference type="ARBA" id="ARBA00022692"/>
    </source>
</evidence>
<name>A0A1V9XPQ5_9ACAR</name>
<dbReference type="InterPro" id="IPR045238">
    <property type="entry name" value="Tim23-like"/>
</dbReference>
<dbReference type="STRING" id="418985.A0A1V9XPQ5"/>
<dbReference type="GO" id="GO:0030150">
    <property type="term" value="P:protein import into mitochondrial matrix"/>
    <property type="evidence" value="ECO:0007669"/>
    <property type="project" value="TreeGrafter"/>
</dbReference>
<comment type="caution">
    <text evidence="6">The sequence shown here is derived from an EMBL/GenBank/DDBJ whole genome shotgun (WGS) entry which is preliminary data.</text>
</comment>
<keyword evidence="2" id="KW-0812">Transmembrane</keyword>
<evidence type="ECO:0000256" key="5">
    <source>
        <dbReference type="SAM" id="MobiDB-lite"/>
    </source>
</evidence>
<dbReference type="InParanoid" id="A0A1V9XPQ5"/>
<comment type="subcellular location">
    <subcellularLocation>
        <location evidence="1">Membrane</location>
        <topology evidence="1">Multi-pass membrane protein</topology>
    </subcellularLocation>
</comment>
<organism evidence="6 7">
    <name type="scientific">Tropilaelaps mercedesae</name>
    <dbReference type="NCBI Taxonomy" id="418985"/>
    <lineage>
        <taxon>Eukaryota</taxon>
        <taxon>Metazoa</taxon>
        <taxon>Ecdysozoa</taxon>
        <taxon>Arthropoda</taxon>
        <taxon>Chelicerata</taxon>
        <taxon>Arachnida</taxon>
        <taxon>Acari</taxon>
        <taxon>Parasitiformes</taxon>
        <taxon>Mesostigmata</taxon>
        <taxon>Gamasina</taxon>
        <taxon>Dermanyssoidea</taxon>
        <taxon>Laelapidae</taxon>
        <taxon>Tropilaelaps</taxon>
    </lineage>
</organism>
<evidence type="ECO:0000256" key="1">
    <source>
        <dbReference type="ARBA" id="ARBA00004141"/>
    </source>
</evidence>